<dbReference type="EMBL" id="PGVD01000028">
    <property type="protein sequence ID" value="PLR97119.1"/>
    <property type="molecule type" value="Genomic_DNA"/>
</dbReference>
<dbReference type="Proteomes" id="UP000234951">
    <property type="component" value="Unassembled WGS sequence"/>
</dbReference>
<evidence type="ECO:0008006" key="5">
    <source>
        <dbReference type="Google" id="ProtNLM"/>
    </source>
</evidence>
<dbReference type="OrthoDB" id="2873917at2"/>
<reference evidence="2 4" key="2">
    <citation type="submission" date="2017-12" db="EMBL/GenBank/DDBJ databases">
        <title>Comparative Functional Genomics of Dry Heat Resistant strains isolated from the Viking Spacecraft.</title>
        <authorList>
            <person name="Seuylemezian A."/>
            <person name="Cooper K."/>
            <person name="Vaishampayan P."/>
        </authorList>
    </citation>
    <scope>NUCLEOTIDE SEQUENCE [LARGE SCALE GENOMIC DNA]</scope>
    <source>
        <strain evidence="2 4">ATCC 29669</strain>
    </source>
</reference>
<dbReference type="Proteomes" id="UP000235114">
    <property type="component" value="Unassembled WGS sequence"/>
</dbReference>
<evidence type="ECO:0000313" key="1">
    <source>
        <dbReference type="EMBL" id="PLR82876.1"/>
    </source>
</evidence>
<evidence type="ECO:0000313" key="4">
    <source>
        <dbReference type="Proteomes" id="UP000235114"/>
    </source>
</evidence>
<evidence type="ECO:0000313" key="3">
    <source>
        <dbReference type="Proteomes" id="UP000234951"/>
    </source>
</evidence>
<proteinExistence type="predicted"/>
<sequence length="122" mass="13486">MEQHLTIFIEEIKTRRHTACLLEDKSLTILFSSEKIDTCLHISDGVIIIVKDHVGSPDAKIAGEERLICSLLAGELKLREASATGLSIIAPFRIILFLESLFFLGKPYNPTVYGRISDAGNS</sequence>
<dbReference type="EMBL" id="PGVA01000024">
    <property type="protein sequence ID" value="PLR82876.1"/>
    <property type="molecule type" value="Genomic_DNA"/>
</dbReference>
<name>A0A2N5GLZ0_9BACI</name>
<dbReference type="RefSeq" id="WP_101577292.1">
    <property type="nucleotide sequence ID" value="NZ_PGVA01000024.1"/>
</dbReference>
<protein>
    <recommendedName>
        <fullName evidence="5">SCP2 domain-containing protein</fullName>
    </recommendedName>
</protein>
<organism evidence="1 3">
    <name type="scientific">Bacillus canaveralius</name>
    <dbReference type="NCBI Taxonomy" id="1403243"/>
    <lineage>
        <taxon>Bacteria</taxon>
        <taxon>Bacillati</taxon>
        <taxon>Bacillota</taxon>
        <taxon>Bacilli</taxon>
        <taxon>Bacillales</taxon>
        <taxon>Bacillaceae</taxon>
        <taxon>Bacillus</taxon>
    </lineage>
</organism>
<comment type="caution">
    <text evidence="1">The sequence shown here is derived from an EMBL/GenBank/DDBJ whole genome shotgun (WGS) entry which is preliminary data.</text>
</comment>
<evidence type="ECO:0000313" key="2">
    <source>
        <dbReference type="EMBL" id="PLR97119.1"/>
    </source>
</evidence>
<reference evidence="1 3" key="1">
    <citation type="submission" date="2017-11" db="EMBL/GenBank/DDBJ databases">
        <title>Comparitive Functional Genomics of Dry Heat Resistant strains isolated from the Viking Spacecraft.</title>
        <authorList>
            <person name="Seuylemezian A."/>
            <person name="Cooper K."/>
            <person name="Vaishampayan P."/>
        </authorList>
    </citation>
    <scope>NUCLEOTIDE SEQUENCE [LARGE SCALE GENOMIC DNA]</scope>
    <source>
        <strain evidence="1 3">M4.6</strain>
    </source>
</reference>
<gene>
    <name evidence="1" type="ORF">CU635_10365</name>
    <name evidence="2" type="ORF">CVD25_10830</name>
</gene>
<dbReference type="AlphaFoldDB" id="A0A2N5GLZ0"/>
<accession>A0A2N5GLZ0</accession>
<keyword evidence="4" id="KW-1185">Reference proteome</keyword>